<name>A0A0G4HNH7_9ALVE</name>
<dbReference type="VEuPathDB" id="CryptoDB:Cvel_7603"/>
<organism evidence="1">
    <name type="scientific">Chromera velia CCMP2878</name>
    <dbReference type="NCBI Taxonomy" id="1169474"/>
    <lineage>
        <taxon>Eukaryota</taxon>
        <taxon>Sar</taxon>
        <taxon>Alveolata</taxon>
        <taxon>Colpodellida</taxon>
        <taxon>Chromeraceae</taxon>
        <taxon>Chromera</taxon>
    </lineage>
</organism>
<dbReference type="AlphaFoldDB" id="A0A0G4HNH7"/>
<dbReference type="EMBL" id="CDMZ01003249">
    <property type="protein sequence ID" value="CEM45686.1"/>
    <property type="molecule type" value="Genomic_DNA"/>
</dbReference>
<sequence>MKTVAELNAEIDSYNGAIETYLRVQPDRGIQMMKDMDNKFPEMQFLRSNPDVAEMARYKRDVWEKKMAASRRMAVATYKFAEYVKEKYPEAGAWPKDKRETLFKDFALNLPQKEIDSFDYSLLKKPEGPLDFFRAFANVVKYWILWVPRNGPESPPPPDFWF</sequence>
<protein>
    <submittedName>
        <fullName evidence="1">Uncharacterized protein</fullName>
    </submittedName>
</protein>
<gene>
    <name evidence="1" type="ORF">Cvel_7603</name>
</gene>
<accession>A0A0G4HNH7</accession>
<proteinExistence type="predicted"/>
<evidence type="ECO:0000313" key="1">
    <source>
        <dbReference type="EMBL" id="CEM45686.1"/>
    </source>
</evidence>
<reference evidence="1" key="1">
    <citation type="submission" date="2014-11" db="EMBL/GenBank/DDBJ databases">
        <authorList>
            <person name="Otto D Thomas"/>
            <person name="Naeem Raeece"/>
        </authorList>
    </citation>
    <scope>NUCLEOTIDE SEQUENCE</scope>
</reference>